<dbReference type="CDD" id="cd09872">
    <property type="entry name" value="PIN_Sll0205-like"/>
    <property type="match status" value="1"/>
</dbReference>
<name>A0ABT7BG45_9CYAN</name>
<comment type="caution">
    <text evidence="2">The sequence shown here is derived from an EMBL/GenBank/DDBJ whole genome shotgun (WGS) entry which is preliminary data.</text>
</comment>
<dbReference type="EMBL" id="JAQPOK010000036">
    <property type="protein sequence ID" value="MDJ1178156.1"/>
    <property type="molecule type" value="Genomic_DNA"/>
</dbReference>
<dbReference type="Pfam" id="PF01850">
    <property type="entry name" value="PIN"/>
    <property type="match status" value="1"/>
</dbReference>
<evidence type="ECO:0000313" key="2">
    <source>
        <dbReference type="EMBL" id="MDJ1178156.1"/>
    </source>
</evidence>
<dbReference type="InterPro" id="IPR041705">
    <property type="entry name" value="PIN_Sll0205"/>
</dbReference>
<dbReference type="InterPro" id="IPR029060">
    <property type="entry name" value="PIN-like_dom_sf"/>
</dbReference>
<organism evidence="2 3">
    <name type="scientific">Roseofilum halophilum BLCC-M91</name>
    <dbReference type="NCBI Taxonomy" id="3022259"/>
    <lineage>
        <taxon>Bacteria</taxon>
        <taxon>Bacillati</taxon>
        <taxon>Cyanobacteriota</taxon>
        <taxon>Cyanophyceae</taxon>
        <taxon>Desertifilales</taxon>
        <taxon>Desertifilaceae</taxon>
        <taxon>Roseofilum</taxon>
        <taxon>Roseofilum halophilum</taxon>
    </lineage>
</organism>
<dbReference type="Proteomes" id="UP001231370">
    <property type="component" value="Unassembled WGS sequence"/>
</dbReference>
<dbReference type="InterPro" id="IPR002716">
    <property type="entry name" value="PIN_dom"/>
</dbReference>
<gene>
    <name evidence="2" type="ORF">PJF56_04695</name>
</gene>
<evidence type="ECO:0000259" key="1">
    <source>
        <dbReference type="Pfam" id="PF01850"/>
    </source>
</evidence>
<accession>A0ABT7BG45</accession>
<dbReference type="InterPro" id="IPR052919">
    <property type="entry name" value="TA_system_RNase"/>
</dbReference>
<reference evidence="2 3" key="1">
    <citation type="submission" date="2023-01" db="EMBL/GenBank/DDBJ databases">
        <title>Novel diversity within Roseofilum (Cyanobacteria; Desertifilaceae) from marine benthic mats with descriptions of four novel species.</title>
        <authorList>
            <person name="Wang Y."/>
            <person name="Berthold D.E."/>
            <person name="Hu J."/>
            <person name="Lefler F.W."/>
            <person name="Laughinghouse H.D. IV."/>
        </authorList>
    </citation>
    <scope>NUCLEOTIDE SEQUENCE [LARGE SCALE GENOMIC DNA]</scope>
    <source>
        <strain evidence="2 3">BLCC-M91</strain>
    </source>
</reference>
<dbReference type="PANTHER" id="PTHR36173:SF2">
    <property type="entry name" value="RIBONUCLEASE VAPC16"/>
    <property type="match status" value="1"/>
</dbReference>
<keyword evidence="3" id="KW-1185">Reference proteome</keyword>
<sequence>MLLDTHTLLWFLADDPKLPSRVKSSIENADRVRVSMATVWEIAIKISIKKLKLGFEFMELADFLAQTGIETLDISFADLEYYRTLPLHHRDPFDRILIAQAMNNSLPIVSADTAFDAYPIQRMWA</sequence>
<dbReference type="RefSeq" id="WP_283761478.1">
    <property type="nucleotide sequence ID" value="NZ_JAQPOK010000036.1"/>
</dbReference>
<protein>
    <submittedName>
        <fullName evidence="2">Type II toxin-antitoxin system VapC family toxin</fullName>
    </submittedName>
</protein>
<feature type="domain" description="PIN" evidence="1">
    <location>
        <begin position="1"/>
        <end position="118"/>
    </location>
</feature>
<dbReference type="PANTHER" id="PTHR36173">
    <property type="entry name" value="RIBONUCLEASE VAPC16-RELATED"/>
    <property type="match status" value="1"/>
</dbReference>
<dbReference type="Gene3D" id="3.40.50.1010">
    <property type="entry name" value="5'-nuclease"/>
    <property type="match status" value="1"/>
</dbReference>
<dbReference type="SUPFAM" id="SSF88723">
    <property type="entry name" value="PIN domain-like"/>
    <property type="match status" value="1"/>
</dbReference>
<evidence type="ECO:0000313" key="3">
    <source>
        <dbReference type="Proteomes" id="UP001231370"/>
    </source>
</evidence>
<proteinExistence type="predicted"/>